<evidence type="ECO:0000259" key="2">
    <source>
        <dbReference type="Pfam" id="PF23636"/>
    </source>
</evidence>
<organism evidence="3 4">
    <name type="scientific">Pseudonocardia yuanmonensis</name>
    <dbReference type="NCBI Taxonomy" id="1095914"/>
    <lineage>
        <taxon>Bacteria</taxon>
        <taxon>Bacillati</taxon>
        <taxon>Actinomycetota</taxon>
        <taxon>Actinomycetes</taxon>
        <taxon>Pseudonocardiales</taxon>
        <taxon>Pseudonocardiaceae</taxon>
        <taxon>Pseudonocardia</taxon>
    </lineage>
</organism>
<keyword evidence="4" id="KW-1185">Reference proteome</keyword>
<sequence length="140" mass="15041">MSDTSTRPPTASSTRAAAWATGFAMFAGTVLIVTGVCQALAGIAALFRDEVYVATPNYIYSFDVTAWGWVHLILGAAVALTGLAVIQGQTWARIVGIMLASLSIIANFLFIPHYPIWSLVIIALDIAVIWALVRETRETV</sequence>
<feature type="transmembrane region" description="Helical" evidence="1">
    <location>
        <begin position="21"/>
        <end position="47"/>
    </location>
</feature>
<keyword evidence="1" id="KW-0472">Membrane</keyword>
<dbReference type="EMBL" id="BAABIC010000045">
    <property type="protein sequence ID" value="GAA4714709.1"/>
    <property type="molecule type" value="Genomic_DNA"/>
</dbReference>
<name>A0ABP8XTZ0_9PSEU</name>
<evidence type="ECO:0000313" key="4">
    <source>
        <dbReference type="Proteomes" id="UP001500325"/>
    </source>
</evidence>
<reference evidence="4" key="1">
    <citation type="journal article" date="2019" name="Int. J. Syst. Evol. Microbiol.">
        <title>The Global Catalogue of Microorganisms (GCM) 10K type strain sequencing project: providing services to taxonomists for standard genome sequencing and annotation.</title>
        <authorList>
            <consortium name="The Broad Institute Genomics Platform"/>
            <consortium name="The Broad Institute Genome Sequencing Center for Infectious Disease"/>
            <person name="Wu L."/>
            <person name="Ma J."/>
        </authorList>
    </citation>
    <scope>NUCLEOTIDE SEQUENCE [LARGE SCALE GENOMIC DNA]</scope>
    <source>
        <strain evidence="4">JCM 18055</strain>
    </source>
</reference>
<feature type="transmembrane region" description="Helical" evidence="1">
    <location>
        <begin position="67"/>
        <end position="86"/>
    </location>
</feature>
<keyword evidence="1" id="KW-1133">Transmembrane helix</keyword>
<feature type="transmembrane region" description="Helical" evidence="1">
    <location>
        <begin position="91"/>
        <end position="110"/>
    </location>
</feature>
<comment type="caution">
    <text evidence="3">The sequence shown here is derived from an EMBL/GenBank/DDBJ whole genome shotgun (WGS) entry which is preliminary data.</text>
</comment>
<keyword evidence="1" id="KW-0812">Transmembrane</keyword>
<feature type="domain" description="DUF7144" evidence="2">
    <location>
        <begin position="24"/>
        <end position="136"/>
    </location>
</feature>
<evidence type="ECO:0000313" key="3">
    <source>
        <dbReference type="EMBL" id="GAA4714709.1"/>
    </source>
</evidence>
<evidence type="ECO:0000256" key="1">
    <source>
        <dbReference type="SAM" id="Phobius"/>
    </source>
</evidence>
<accession>A0ABP8XTZ0</accession>
<dbReference type="Proteomes" id="UP001500325">
    <property type="component" value="Unassembled WGS sequence"/>
</dbReference>
<feature type="transmembrane region" description="Helical" evidence="1">
    <location>
        <begin position="116"/>
        <end position="133"/>
    </location>
</feature>
<dbReference type="InterPro" id="IPR055568">
    <property type="entry name" value="DUF7144"/>
</dbReference>
<dbReference type="Pfam" id="PF23636">
    <property type="entry name" value="DUF7144"/>
    <property type="match status" value="1"/>
</dbReference>
<dbReference type="RefSeq" id="WP_345384877.1">
    <property type="nucleotide sequence ID" value="NZ_BAABIC010000045.1"/>
</dbReference>
<protein>
    <recommendedName>
        <fullName evidence="2">DUF7144 domain-containing protein</fullName>
    </recommendedName>
</protein>
<proteinExistence type="predicted"/>
<gene>
    <name evidence="3" type="ORF">GCM10023215_67390</name>
</gene>